<feature type="region of interest" description="Disordered" evidence="1">
    <location>
        <begin position="413"/>
        <end position="439"/>
    </location>
</feature>
<evidence type="ECO:0000313" key="3">
    <source>
        <dbReference type="Proteomes" id="UP000076632"/>
    </source>
</evidence>
<dbReference type="InParanoid" id="A0A165J5W4"/>
<feature type="region of interest" description="Disordered" evidence="1">
    <location>
        <begin position="552"/>
        <end position="616"/>
    </location>
</feature>
<organism evidence="2 3">
    <name type="scientific">Xylona heveae (strain CBS 132557 / TC161)</name>
    <dbReference type="NCBI Taxonomy" id="1328760"/>
    <lineage>
        <taxon>Eukaryota</taxon>
        <taxon>Fungi</taxon>
        <taxon>Dikarya</taxon>
        <taxon>Ascomycota</taxon>
        <taxon>Pezizomycotina</taxon>
        <taxon>Xylonomycetes</taxon>
        <taxon>Xylonales</taxon>
        <taxon>Xylonaceae</taxon>
        <taxon>Xylona</taxon>
    </lineage>
</organism>
<feature type="region of interest" description="Disordered" evidence="1">
    <location>
        <begin position="199"/>
        <end position="241"/>
    </location>
</feature>
<dbReference type="Proteomes" id="UP000076632">
    <property type="component" value="Unassembled WGS sequence"/>
</dbReference>
<feature type="region of interest" description="Disordered" evidence="1">
    <location>
        <begin position="282"/>
        <end position="374"/>
    </location>
</feature>
<keyword evidence="3" id="KW-1185">Reference proteome</keyword>
<feature type="compositionally biased region" description="Polar residues" evidence="1">
    <location>
        <begin position="418"/>
        <end position="431"/>
    </location>
</feature>
<evidence type="ECO:0000256" key="1">
    <source>
        <dbReference type="SAM" id="MobiDB-lite"/>
    </source>
</evidence>
<feature type="compositionally biased region" description="Polar residues" evidence="1">
    <location>
        <begin position="772"/>
        <end position="783"/>
    </location>
</feature>
<dbReference type="GeneID" id="28897121"/>
<sequence length="983" mass="109947">MSSNLCCPAQYGATSNAPLFKSTNSPHVRYMDEYVYASSRNHGGESKKQSSRSAAQLSQFRGFRAHSMRGQAGKAYTDRLRQLPRKNLGFTGMLRRIKYKLSGDSKKISGLVRKTSQAFREKCQDLDLRKYSTASRAPASMSHEGSLYMRQGEEKFPFDADAKYVGMQQSDEYIVPSRSYNPELPDILYEAAPVKVPRHRKSTIQWRRQDARPTKRSSQSSSFHGKLPHTPDRQRFSEEQPAIRTIIVNGRVADMSLGYVRYHDELTESELNQIRPFIEKKHDSNPVISSMEDEHNPWRQRGASDSTSHSRAMPAPPVLRPHHLPSLSMTADQKAWRLSEGSRTTSDNTKRDSRTSSGHYHTHSRTKSEGQCQRTIREVQPPAVSSRLSSNHTFNDNSARSINLIRPETDVMHHAKRSTNGETSHISQSIESKNEDAESASQQSLHLYNMRISQRLASQTSLVSMLGSQEMRNCGPAGPNRSNRGNKMSNGAHHYSMLRDSDPEGKSTSSSRKVSTTAPSSFAIWDDQSNPATTSLATGYLKEDVTRKENAFTEGLDVNNKERATAGKPTARRRGKDRSTDSTISDAALQLLDNLDTKRRQPNQRSSKRSDGGLVTKGDVFSLDGGHDEASLLWERALLAHASRQDSQPGKPKRLGASTDFGNSSKTATLETSNQVKHYPYHRYNEQAGNSQISDRNVSKARQYSESKGEQLQPPRYPSEQSSRPDAANSHSAWSRFPSHTKPERSATAGATDRVMGRDFAARPSCDISGLSPENSEHCTQNQAHKKTRSMTFGKNILKNWGKLYKTRSTDLRRSEAGHRSSIAVGGLLEYPELELLPPSLPTTVENVSSRIQAPSNAIHEESSSFDGHASSTDGSLARPEKVAQARLSAEAWADMYQRHLPRFPRGSSQSSSTSVSSEASYKQKLTQEELNFLSYPPTRSIATEQGSPKTPWQFQQERLDALRNLERQRALKYVEETLNGRR</sequence>
<evidence type="ECO:0000313" key="2">
    <source>
        <dbReference type="EMBL" id="KZF25774.1"/>
    </source>
</evidence>
<feature type="region of interest" description="Disordered" evidence="1">
    <location>
        <begin position="856"/>
        <end position="882"/>
    </location>
</feature>
<proteinExistence type="predicted"/>
<feature type="region of interest" description="Disordered" evidence="1">
    <location>
        <begin position="768"/>
        <end position="788"/>
    </location>
</feature>
<feature type="compositionally biased region" description="Polar residues" evidence="1">
    <location>
        <begin position="687"/>
        <end position="702"/>
    </location>
</feature>
<protein>
    <submittedName>
        <fullName evidence="2">Uncharacterized protein</fullName>
    </submittedName>
</protein>
<gene>
    <name evidence="2" type="ORF">L228DRAFT_244691</name>
</gene>
<name>A0A165J5W4_XYLHT</name>
<dbReference type="AlphaFoldDB" id="A0A165J5W4"/>
<feature type="region of interest" description="Disordered" evidence="1">
    <location>
        <begin position="469"/>
        <end position="529"/>
    </location>
</feature>
<feature type="compositionally biased region" description="Low complexity" evidence="1">
    <location>
        <begin position="506"/>
        <end position="517"/>
    </location>
</feature>
<feature type="compositionally biased region" description="Polar residues" evidence="1">
    <location>
        <begin position="719"/>
        <end position="733"/>
    </location>
</feature>
<feature type="region of interest" description="Disordered" evidence="1">
    <location>
        <begin position="903"/>
        <end position="922"/>
    </location>
</feature>
<feature type="compositionally biased region" description="Low complexity" evidence="1">
    <location>
        <begin position="908"/>
        <end position="921"/>
    </location>
</feature>
<accession>A0A165J5W4</accession>
<reference evidence="2 3" key="1">
    <citation type="journal article" date="2016" name="Fungal Biol.">
        <title>The genome of Xylona heveae provides a window into fungal endophytism.</title>
        <authorList>
            <person name="Gazis R."/>
            <person name="Kuo A."/>
            <person name="Riley R."/>
            <person name="LaButti K."/>
            <person name="Lipzen A."/>
            <person name="Lin J."/>
            <person name="Amirebrahimi M."/>
            <person name="Hesse C.N."/>
            <person name="Spatafora J.W."/>
            <person name="Henrissat B."/>
            <person name="Hainaut M."/>
            <person name="Grigoriev I.V."/>
            <person name="Hibbett D.S."/>
        </authorList>
    </citation>
    <scope>NUCLEOTIDE SEQUENCE [LARGE SCALE GENOMIC DNA]</scope>
    <source>
        <strain evidence="2 3">TC161</strain>
    </source>
</reference>
<feature type="compositionally biased region" description="Basic and acidic residues" evidence="1">
    <location>
        <begin position="229"/>
        <end position="238"/>
    </location>
</feature>
<feature type="compositionally biased region" description="Polar residues" evidence="1">
    <location>
        <begin position="480"/>
        <end position="489"/>
    </location>
</feature>
<feature type="region of interest" description="Disordered" evidence="1">
    <location>
        <begin position="642"/>
        <end position="754"/>
    </location>
</feature>
<dbReference type="OrthoDB" id="3437384at2759"/>
<dbReference type="RefSeq" id="XP_018191329.1">
    <property type="nucleotide sequence ID" value="XM_018331984.1"/>
</dbReference>
<dbReference type="EMBL" id="KV407455">
    <property type="protein sequence ID" value="KZF25774.1"/>
    <property type="molecule type" value="Genomic_DNA"/>
</dbReference>
<feature type="compositionally biased region" description="Polar residues" evidence="1">
    <location>
        <begin position="660"/>
        <end position="676"/>
    </location>
</feature>